<reference evidence="2 3" key="1">
    <citation type="submission" date="2021-05" db="EMBL/GenBank/DDBJ databases">
        <title>Bacteria Genome sequencing.</title>
        <authorList>
            <person name="Takabe Y."/>
            <person name="Nakajima Y."/>
            <person name="Suzuki S."/>
            <person name="Shiozaki T."/>
        </authorList>
    </citation>
    <scope>NUCLEOTIDE SEQUENCE [LARGE SCALE GENOMIC DNA]</scope>
    <source>
        <strain evidence="2 3">AI_62</strain>
    </source>
</reference>
<keyword evidence="1" id="KW-0812">Transmembrane</keyword>
<protein>
    <submittedName>
        <fullName evidence="2">Uncharacterized protein</fullName>
    </submittedName>
</protein>
<sequence length="49" mass="5414">MSLWHIIISAVVFATLYHVVARSIGGRAHSIRNTAVALGVYLCVMFVLR</sequence>
<name>A0ABQ4NLX2_9RHOB</name>
<dbReference type="RefSeq" id="WP_220748903.1">
    <property type="nucleotide sequence ID" value="NZ_BPFH01000003.1"/>
</dbReference>
<dbReference type="EMBL" id="BPFH01000003">
    <property type="protein sequence ID" value="GIT95411.1"/>
    <property type="molecule type" value="Genomic_DNA"/>
</dbReference>
<gene>
    <name evidence="2" type="ORF">JANAI62_20340</name>
</gene>
<evidence type="ECO:0000313" key="3">
    <source>
        <dbReference type="Proteomes" id="UP000786693"/>
    </source>
</evidence>
<proteinExistence type="predicted"/>
<keyword evidence="3" id="KW-1185">Reference proteome</keyword>
<organism evidence="2 3">
    <name type="scientific">Jannaschia pagri</name>
    <dbReference type="NCBI Taxonomy" id="2829797"/>
    <lineage>
        <taxon>Bacteria</taxon>
        <taxon>Pseudomonadati</taxon>
        <taxon>Pseudomonadota</taxon>
        <taxon>Alphaproteobacteria</taxon>
        <taxon>Rhodobacterales</taxon>
        <taxon>Roseobacteraceae</taxon>
        <taxon>Jannaschia</taxon>
    </lineage>
</organism>
<comment type="caution">
    <text evidence="2">The sequence shown here is derived from an EMBL/GenBank/DDBJ whole genome shotgun (WGS) entry which is preliminary data.</text>
</comment>
<evidence type="ECO:0000256" key="1">
    <source>
        <dbReference type="SAM" id="Phobius"/>
    </source>
</evidence>
<evidence type="ECO:0000313" key="2">
    <source>
        <dbReference type="EMBL" id="GIT95411.1"/>
    </source>
</evidence>
<feature type="transmembrane region" description="Helical" evidence="1">
    <location>
        <begin position="31"/>
        <end position="48"/>
    </location>
</feature>
<dbReference type="Proteomes" id="UP000786693">
    <property type="component" value="Unassembled WGS sequence"/>
</dbReference>
<keyword evidence="1" id="KW-0472">Membrane</keyword>
<accession>A0ABQ4NLX2</accession>
<keyword evidence="1" id="KW-1133">Transmembrane helix</keyword>